<proteinExistence type="predicted"/>
<gene>
    <name evidence="2" type="ORF">GURKE_04410</name>
</gene>
<evidence type="ECO:0000313" key="3">
    <source>
        <dbReference type="Proteomes" id="UP001055634"/>
    </source>
</evidence>
<accession>A0A9E7SQP2</accession>
<feature type="region of interest" description="Disordered" evidence="1">
    <location>
        <begin position="65"/>
        <end position="89"/>
    </location>
</feature>
<dbReference type="EMBL" id="ON529850">
    <property type="protein sequence ID" value="UTC28443.1"/>
    <property type="molecule type" value="Genomic_DNA"/>
</dbReference>
<protein>
    <submittedName>
        <fullName evidence="2">Uncharacterized protein</fullName>
    </submittedName>
</protein>
<sequence length="201" mass="23109">MSDLGKVKSTLLSDADALDAQAKLHLKQVSLNRREWEEANARAYAAKANMRQAAKDASRLFDQANEKRRQHHRQHPTPEPAVCNRGPLRPDWMTSETKRPNHMSSGQVHPHFPTPPLANTARVDALGFRAIGEMKYSRRRPGSTSSPPTTWRERIYVYFHPEEGTPRYAAFLRWQVRLYPILALFDANLRKWTRANRATTV</sequence>
<organism evidence="2 3">
    <name type="scientific">Brevundimonas phage vB_BpoS-Gurke</name>
    <dbReference type="NCBI Taxonomy" id="2948599"/>
    <lineage>
        <taxon>Viruses</taxon>
        <taxon>Duplodnaviria</taxon>
        <taxon>Heunggongvirae</taxon>
        <taxon>Uroviricota</taxon>
        <taxon>Caudoviricetes</taxon>
        <taxon>Jeanschmidtviridae</taxon>
        <taxon>Kikimoravirus</taxon>
        <taxon>Kikimoravirus gurke</taxon>
    </lineage>
</organism>
<evidence type="ECO:0000313" key="2">
    <source>
        <dbReference type="EMBL" id="UTC28443.1"/>
    </source>
</evidence>
<keyword evidence="3" id="KW-1185">Reference proteome</keyword>
<name>A0A9E7SQP2_9CAUD</name>
<evidence type="ECO:0000256" key="1">
    <source>
        <dbReference type="SAM" id="MobiDB-lite"/>
    </source>
</evidence>
<reference evidence="2" key="1">
    <citation type="submission" date="2022-04" db="EMBL/GenBank/DDBJ databases">
        <authorList>
            <person name="Friedrich I."/>
            <person name="Schneider D."/>
            <person name="Poehlein A."/>
            <person name="Hertel R."/>
            <person name="Daniel R."/>
        </authorList>
    </citation>
    <scope>NUCLEOTIDE SEQUENCE</scope>
</reference>
<dbReference type="Proteomes" id="UP001055634">
    <property type="component" value="Segment"/>
</dbReference>